<keyword evidence="1 4" id="KW-0645">Protease</keyword>
<name>A0A1M4SGB3_9THEO</name>
<protein>
    <recommendedName>
        <fullName evidence="4">Germination protease</fullName>
        <ecNumber evidence="4">3.4.24.78</ecNumber>
    </recommendedName>
    <alternativeName>
        <fullName evidence="4">GPR endopeptidase</fullName>
    </alternativeName>
    <alternativeName>
        <fullName evidence="4">Germination proteinase</fullName>
    </alternativeName>
    <alternativeName>
        <fullName evidence="4">Spore protease</fullName>
    </alternativeName>
</protein>
<dbReference type="HAMAP" id="MF_00626">
    <property type="entry name" value="Germination_prot"/>
    <property type="match status" value="1"/>
</dbReference>
<dbReference type="STRING" id="1121256.SAMN02746089_00040"/>
<comment type="PTM">
    <text evidence="4">Autoproteolytically processed. The inactive tetrameric zymogen termed p46 autoprocesses to a smaller form termed p41, which is active only during spore germination.</text>
</comment>
<organism evidence="5 6">
    <name type="scientific">Caldanaerobius fijiensis DSM 17918</name>
    <dbReference type="NCBI Taxonomy" id="1121256"/>
    <lineage>
        <taxon>Bacteria</taxon>
        <taxon>Bacillati</taxon>
        <taxon>Bacillota</taxon>
        <taxon>Clostridia</taxon>
        <taxon>Thermoanaerobacterales</taxon>
        <taxon>Thermoanaerobacteraceae</taxon>
        <taxon>Caldanaerobius</taxon>
    </lineage>
</organism>
<proteinExistence type="inferred from homology"/>
<keyword evidence="3 4" id="KW-0865">Zymogen</keyword>
<dbReference type="GO" id="GO:0006508">
    <property type="term" value="P:proteolysis"/>
    <property type="evidence" value="ECO:0007669"/>
    <property type="project" value="UniProtKB-UniRule"/>
</dbReference>
<feature type="propeptide" id="PRO_5009990052" evidence="4">
    <location>
        <begin position="1"/>
        <end position="8"/>
    </location>
</feature>
<keyword evidence="6" id="KW-1185">Reference proteome</keyword>
<dbReference type="Pfam" id="PF03418">
    <property type="entry name" value="Peptidase_A25"/>
    <property type="match status" value="2"/>
</dbReference>
<dbReference type="SUPFAM" id="SSF53163">
    <property type="entry name" value="HybD-like"/>
    <property type="match status" value="1"/>
</dbReference>
<evidence type="ECO:0000313" key="6">
    <source>
        <dbReference type="Proteomes" id="UP000184088"/>
    </source>
</evidence>
<dbReference type="Gene3D" id="3.40.50.1450">
    <property type="entry name" value="HybD-like"/>
    <property type="match status" value="1"/>
</dbReference>
<dbReference type="PIRSF" id="PIRSF019549">
    <property type="entry name" value="Peptidase_A25"/>
    <property type="match status" value="1"/>
</dbReference>
<dbReference type="OrthoDB" id="9777293at2"/>
<dbReference type="EC" id="3.4.24.78" evidence="4"/>
<keyword evidence="2 4" id="KW-0378">Hydrolase</keyword>
<dbReference type="InterPro" id="IPR005080">
    <property type="entry name" value="Peptidase_A25"/>
</dbReference>
<dbReference type="GO" id="GO:0004222">
    <property type="term" value="F:metalloendopeptidase activity"/>
    <property type="evidence" value="ECO:0007669"/>
    <property type="project" value="UniProtKB-UniRule"/>
</dbReference>
<dbReference type="GO" id="GO:0009847">
    <property type="term" value="P:spore germination"/>
    <property type="evidence" value="ECO:0007669"/>
    <property type="project" value="UniProtKB-UniRule"/>
</dbReference>
<accession>A0A1M4SGB3</accession>
<comment type="subunit">
    <text evidence="4">Homotetramer.</text>
</comment>
<sequence>MVDLRRTDLAIESRELYKSDSGREVPGVEVDQEKLENITITRVNIFDPQGSMTMGKPMGNYITLEIPDMRMGTPEFNHYVSRILSIELNRLMRRFPIHNVLVVGLGNWNVTPDALGPKVVSRVVVTRHVFEFAPEEVKPGMLSVSAIAPGVLGITGIETADIIKGVVDRIKPDLIVAIDALASRSTARVASTIQISDTGVSPGAGIGNRRTALDYSTLGIPVIALGIPTVVDAATMANDTIDLLIDSLIKATPQNSQFYQLLKDLNRDEKYSLIKEVISPYDNLMVTPKEIDEMIDDMAGIVAEGINIALHSNMYQ</sequence>
<reference evidence="5 6" key="1">
    <citation type="submission" date="2016-11" db="EMBL/GenBank/DDBJ databases">
        <authorList>
            <person name="Jaros S."/>
            <person name="Januszkiewicz K."/>
            <person name="Wedrychowicz H."/>
        </authorList>
    </citation>
    <scope>NUCLEOTIDE SEQUENCE [LARGE SCALE GENOMIC DNA]</scope>
    <source>
        <strain evidence="5 6">DSM 17918</strain>
    </source>
</reference>
<feature type="chain" id="PRO_5023436726" description="Germination protease" evidence="4">
    <location>
        <begin position="9"/>
        <end position="316"/>
    </location>
</feature>
<evidence type="ECO:0000256" key="1">
    <source>
        <dbReference type="ARBA" id="ARBA00022670"/>
    </source>
</evidence>
<comment type="similarity">
    <text evidence="4">Belongs to the peptidase A25 family.</text>
</comment>
<comment type="function">
    <text evidence="4">Initiates the rapid degradation of small, acid-soluble proteins during spore germination.</text>
</comment>
<dbReference type="AlphaFoldDB" id="A0A1M4SGB3"/>
<gene>
    <name evidence="4" type="primary">gpr</name>
    <name evidence="5" type="ORF">SAMN02746089_00040</name>
</gene>
<evidence type="ECO:0000256" key="3">
    <source>
        <dbReference type="ARBA" id="ARBA00023145"/>
    </source>
</evidence>
<dbReference type="RefSeq" id="WP_073341079.1">
    <property type="nucleotide sequence ID" value="NZ_FQVH01000001.1"/>
</dbReference>
<evidence type="ECO:0000313" key="5">
    <source>
        <dbReference type="EMBL" id="SHE31273.1"/>
    </source>
</evidence>
<evidence type="ECO:0000256" key="4">
    <source>
        <dbReference type="HAMAP-Rule" id="MF_00626"/>
    </source>
</evidence>
<dbReference type="EMBL" id="FQVH01000001">
    <property type="protein sequence ID" value="SHE31273.1"/>
    <property type="molecule type" value="Genomic_DNA"/>
</dbReference>
<dbReference type="Proteomes" id="UP000184088">
    <property type="component" value="Unassembled WGS sequence"/>
</dbReference>
<comment type="catalytic activity">
    <reaction evidence="4">
        <text>Endopeptidase action with P4 Glu or Asp, P1 preferably Glu &gt; Asp, P1' hydrophobic and P2' Ala.</text>
        <dbReference type="EC" id="3.4.24.78"/>
    </reaction>
</comment>
<dbReference type="InterPro" id="IPR023430">
    <property type="entry name" value="Pept_HybD-like_dom_sf"/>
</dbReference>
<dbReference type="NCBIfam" id="TIGR01441">
    <property type="entry name" value="GPR"/>
    <property type="match status" value="1"/>
</dbReference>
<evidence type="ECO:0000256" key="2">
    <source>
        <dbReference type="ARBA" id="ARBA00022801"/>
    </source>
</evidence>